<name>A0ABS2ESX8_9BACE</name>
<evidence type="ECO:0000313" key="5">
    <source>
        <dbReference type="Proteomes" id="UP000703295"/>
    </source>
</evidence>
<evidence type="ECO:0000256" key="2">
    <source>
        <dbReference type="SAM" id="Phobius"/>
    </source>
</evidence>
<dbReference type="Proteomes" id="UP000703295">
    <property type="component" value="Unassembled WGS sequence"/>
</dbReference>
<proteinExistence type="predicted"/>
<organism evidence="4 5">
    <name type="scientific">Bacteroides mediterraneensis</name>
    <dbReference type="NCBI Taxonomy" id="1841856"/>
    <lineage>
        <taxon>Bacteria</taxon>
        <taxon>Pseudomonadati</taxon>
        <taxon>Bacteroidota</taxon>
        <taxon>Bacteroidia</taxon>
        <taxon>Bacteroidales</taxon>
        <taxon>Bacteroidaceae</taxon>
        <taxon>Bacteroides</taxon>
    </lineage>
</organism>
<keyword evidence="2" id="KW-1133">Transmembrane helix</keyword>
<dbReference type="RefSeq" id="WP_204474751.1">
    <property type="nucleotide sequence ID" value="NZ_JACJJW010000005.1"/>
</dbReference>
<feature type="transmembrane region" description="Helical" evidence="2">
    <location>
        <begin position="51"/>
        <end position="70"/>
    </location>
</feature>
<keyword evidence="5" id="KW-1185">Reference proteome</keyword>
<dbReference type="EMBL" id="JACJJW010000005">
    <property type="protein sequence ID" value="MBM6757727.1"/>
    <property type="molecule type" value="Genomic_DNA"/>
</dbReference>
<evidence type="ECO:0000313" key="4">
    <source>
        <dbReference type="EMBL" id="MBM6757727.1"/>
    </source>
</evidence>
<feature type="region of interest" description="Disordered" evidence="1">
    <location>
        <begin position="162"/>
        <end position="185"/>
    </location>
</feature>
<keyword evidence="2" id="KW-0472">Membrane</keyword>
<protein>
    <submittedName>
        <fullName evidence="4">PorT family protein</fullName>
    </submittedName>
</protein>
<evidence type="ECO:0000259" key="3">
    <source>
        <dbReference type="Pfam" id="PF13568"/>
    </source>
</evidence>
<dbReference type="Gene3D" id="2.40.160.20">
    <property type="match status" value="1"/>
</dbReference>
<comment type="caution">
    <text evidence="4">The sequence shown here is derived from an EMBL/GenBank/DDBJ whole genome shotgun (WGS) entry which is preliminary data.</text>
</comment>
<dbReference type="SUPFAM" id="SSF56925">
    <property type="entry name" value="OMPA-like"/>
    <property type="match status" value="1"/>
</dbReference>
<reference evidence="4 5" key="1">
    <citation type="journal article" date="2021" name="Sci. Rep.">
        <title>The distribution of antibiotic resistance genes in chicken gut microbiota commensals.</title>
        <authorList>
            <person name="Juricova H."/>
            <person name="Matiasovicova J."/>
            <person name="Kubasova T."/>
            <person name="Cejkova D."/>
            <person name="Rychlik I."/>
        </authorList>
    </citation>
    <scope>NUCLEOTIDE SEQUENCE [LARGE SCALE GENOMIC DNA]</scope>
    <source>
        <strain evidence="4 5">An801</strain>
    </source>
</reference>
<evidence type="ECO:0000256" key="1">
    <source>
        <dbReference type="SAM" id="MobiDB-lite"/>
    </source>
</evidence>
<gene>
    <name evidence="4" type="ORF">H6A31_03325</name>
</gene>
<sequence>MKNEKEWTEHLRNRMEGYTEPLPEGLWDTLAEELEVRQTPKVIPIWRRWQVAAAAAVVVLFVSSLTYWFWSSPKADFQQQELAVEVEKTPLPETEPVRVEEQIADALGLESSGEQPSVQPVSIHTVPAASLRRSVGEEVERMPEAVDLLSVEAVPAVDNGQPAEAIEEEPEQSRTTVQTAQSRNQQLRQQRVADQKRMKQNAVAAKKKATQSSGFSIGVGAGNTPYSALNTFDGMGSFVSRSAYRTISASPISPSENSGLAYSQVLLENAIQSPQTSVKHHMPVTVGFSVAWHFHEDWALETGLNYTLLSSDIHSGAKSYVEETQKLHYIGVPVRLHRSIWKNNWLSIYASAGGAVEKCVSGKLERVTVTNGGSHVTENVSLDDKPLQWSVAAAAGAQVNFTSRLGLYLEPGVAYYFDDHSGVETIRKEHPFNFNLQLGLRVNLTK</sequence>
<keyword evidence="2" id="KW-0812">Transmembrane</keyword>
<dbReference type="Pfam" id="PF13568">
    <property type="entry name" value="OMP_b-brl_2"/>
    <property type="match status" value="1"/>
</dbReference>
<accession>A0ABS2ESX8</accession>
<feature type="compositionally biased region" description="Polar residues" evidence="1">
    <location>
        <begin position="173"/>
        <end position="185"/>
    </location>
</feature>
<dbReference type="InterPro" id="IPR011250">
    <property type="entry name" value="OMP/PagP_B-barrel"/>
</dbReference>
<feature type="domain" description="Outer membrane protein beta-barrel" evidence="3">
    <location>
        <begin position="259"/>
        <end position="409"/>
    </location>
</feature>
<dbReference type="InterPro" id="IPR025665">
    <property type="entry name" value="Beta-barrel_OMP_2"/>
</dbReference>